<accession>A0A8T0PKN7</accession>
<evidence type="ECO:0000256" key="1">
    <source>
        <dbReference type="SAM" id="Phobius"/>
    </source>
</evidence>
<protein>
    <submittedName>
        <fullName evidence="2">Uncharacterized protein</fullName>
    </submittedName>
</protein>
<dbReference type="Proteomes" id="UP000823388">
    <property type="component" value="Chromosome 8K"/>
</dbReference>
<evidence type="ECO:0000313" key="3">
    <source>
        <dbReference type="Proteomes" id="UP000823388"/>
    </source>
</evidence>
<evidence type="ECO:0000313" key="2">
    <source>
        <dbReference type="EMBL" id="KAG2562170.1"/>
    </source>
</evidence>
<comment type="caution">
    <text evidence="2">The sequence shown here is derived from an EMBL/GenBank/DDBJ whole genome shotgun (WGS) entry which is preliminary data.</text>
</comment>
<keyword evidence="1" id="KW-0812">Transmembrane</keyword>
<keyword evidence="3" id="KW-1185">Reference proteome</keyword>
<proteinExistence type="predicted"/>
<reference evidence="2" key="1">
    <citation type="submission" date="2020-05" db="EMBL/GenBank/DDBJ databases">
        <title>WGS assembly of Panicum virgatum.</title>
        <authorList>
            <person name="Lovell J.T."/>
            <person name="Jenkins J."/>
            <person name="Shu S."/>
            <person name="Juenger T.E."/>
            <person name="Schmutz J."/>
        </authorList>
    </citation>
    <scope>NUCLEOTIDE SEQUENCE</scope>
    <source>
        <strain evidence="2">AP13</strain>
    </source>
</reference>
<name>A0A8T0PKN7_PANVG</name>
<gene>
    <name evidence="2" type="ORF">PVAP13_8KG332001</name>
</gene>
<organism evidence="2 3">
    <name type="scientific">Panicum virgatum</name>
    <name type="common">Blackwell switchgrass</name>
    <dbReference type="NCBI Taxonomy" id="38727"/>
    <lineage>
        <taxon>Eukaryota</taxon>
        <taxon>Viridiplantae</taxon>
        <taxon>Streptophyta</taxon>
        <taxon>Embryophyta</taxon>
        <taxon>Tracheophyta</taxon>
        <taxon>Spermatophyta</taxon>
        <taxon>Magnoliopsida</taxon>
        <taxon>Liliopsida</taxon>
        <taxon>Poales</taxon>
        <taxon>Poaceae</taxon>
        <taxon>PACMAD clade</taxon>
        <taxon>Panicoideae</taxon>
        <taxon>Panicodae</taxon>
        <taxon>Paniceae</taxon>
        <taxon>Panicinae</taxon>
        <taxon>Panicum</taxon>
        <taxon>Panicum sect. Hiantes</taxon>
    </lineage>
</organism>
<feature type="transmembrane region" description="Helical" evidence="1">
    <location>
        <begin position="56"/>
        <end position="75"/>
    </location>
</feature>
<sequence length="182" mass="19924">MSRLPEYQRVHELGSPPHVQAGHLPVPFFLARRVPSPPTEPSLRRRVPVLGPSRDLIITLVVALALSCLCRVCGLRTSAFCPRMRTHLAVVFCLDLDVLDPFRSFPRHDKLADHQTAALVSQVSAGTHTLESHRPLSCVCVPEPNLALPRGRRAMPFGHAHDPAFNLAAAQPSSVAAFATRI</sequence>
<keyword evidence="1" id="KW-0472">Membrane</keyword>
<dbReference type="AlphaFoldDB" id="A0A8T0PKN7"/>
<keyword evidence="1" id="KW-1133">Transmembrane helix</keyword>
<dbReference type="EMBL" id="CM029051">
    <property type="protein sequence ID" value="KAG2562170.1"/>
    <property type="molecule type" value="Genomic_DNA"/>
</dbReference>